<protein>
    <submittedName>
        <fullName evidence="3">Translation repressor RelE/RelB/StbE</fullName>
    </submittedName>
</protein>
<evidence type="ECO:0000256" key="2">
    <source>
        <dbReference type="ARBA" id="ARBA00022649"/>
    </source>
</evidence>
<dbReference type="PANTHER" id="PTHR35601:SF1">
    <property type="entry name" value="TOXIN RELE"/>
    <property type="match status" value="1"/>
</dbReference>
<name>A0ABQ0Q4C8_9PROT</name>
<proteinExistence type="inferred from homology"/>
<evidence type="ECO:0000256" key="1">
    <source>
        <dbReference type="ARBA" id="ARBA00006226"/>
    </source>
</evidence>
<dbReference type="InterPro" id="IPR035093">
    <property type="entry name" value="RelE/ParE_toxin_dom_sf"/>
</dbReference>
<dbReference type="PANTHER" id="PTHR35601">
    <property type="entry name" value="TOXIN RELE"/>
    <property type="match status" value="1"/>
</dbReference>
<sequence length="96" mass="11187">MTRYALHFDPRAKREWDALDGSIKAQFKKVLARRLEEPHVLSARLTADLRDCYKIKLRDAGYRLVYRVDDGKILILVIAIGRRDGEAIYRDAARRS</sequence>
<organism evidence="3 4">
    <name type="scientific">Asaia krungthepensis NRIC 0535</name>
    <dbReference type="NCBI Taxonomy" id="1307925"/>
    <lineage>
        <taxon>Bacteria</taxon>
        <taxon>Pseudomonadati</taxon>
        <taxon>Pseudomonadota</taxon>
        <taxon>Alphaproteobacteria</taxon>
        <taxon>Acetobacterales</taxon>
        <taxon>Acetobacteraceae</taxon>
        <taxon>Asaia</taxon>
    </lineage>
</organism>
<evidence type="ECO:0000313" key="3">
    <source>
        <dbReference type="EMBL" id="GBQ90866.1"/>
    </source>
</evidence>
<accession>A0ABQ0Q4C8</accession>
<dbReference type="EMBL" id="BAPV01000033">
    <property type="protein sequence ID" value="GBQ90866.1"/>
    <property type="molecule type" value="Genomic_DNA"/>
</dbReference>
<dbReference type="Pfam" id="PF05016">
    <property type="entry name" value="ParE_toxin"/>
    <property type="match status" value="1"/>
</dbReference>
<dbReference type="SUPFAM" id="SSF143011">
    <property type="entry name" value="RelE-like"/>
    <property type="match status" value="1"/>
</dbReference>
<dbReference type="Gene3D" id="3.30.2310.20">
    <property type="entry name" value="RelE-like"/>
    <property type="match status" value="1"/>
</dbReference>
<dbReference type="Proteomes" id="UP001062776">
    <property type="component" value="Unassembled WGS sequence"/>
</dbReference>
<keyword evidence="4" id="KW-1185">Reference proteome</keyword>
<comment type="similarity">
    <text evidence="1">Belongs to the RelE toxin family.</text>
</comment>
<comment type="caution">
    <text evidence="3">The sequence shown here is derived from an EMBL/GenBank/DDBJ whole genome shotgun (WGS) entry which is preliminary data.</text>
</comment>
<dbReference type="InterPro" id="IPR007712">
    <property type="entry name" value="RelE/ParE_toxin"/>
</dbReference>
<gene>
    <name evidence="3" type="ORF">AA0535_2141</name>
</gene>
<reference evidence="3" key="1">
    <citation type="submission" date="2013-04" db="EMBL/GenBank/DDBJ databases">
        <title>The genome sequencing project of 58 acetic acid bacteria.</title>
        <authorList>
            <person name="Okamoto-Kainuma A."/>
            <person name="Ishikawa M."/>
            <person name="Umino S."/>
            <person name="Koizumi Y."/>
            <person name="Shiwa Y."/>
            <person name="Yoshikawa H."/>
            <person name="Matsutani M."/>
            <person name="Matsushita K."/>
        </authorList>
    </citation>
    <scope>NUCLEOTIDE SEQUENCE</scope>
    <source>
        <strain evidence="3">NRIC 0535</strain>
    </source>
</reference>
<dbReference type="RefSeq" id="WP_264816173.1">
    <property type="nucleotide sequence ID" value="NZ_BAPV01000033.1"/>
</dbReference>
<keyword evidence="2" id="KW-1277">Toxin-antitoxin system</keyword>
<evidence type="ECO:0000313" key="4">
    <source>
        <dbReference type="Proteomes" id="UP001062776"/>
    </source>
</evidence>